<organism evidence="1 2">
    <name type="scientific">Angustibacter aerolatus</name>
    <dbReference type="NCBI Taxonomy" id="1162965"/>
    <lineage>
        <taxon>Bacteria</taxon>
        <taxon>Bacillati</taxon>
        <taxon>Actinomycetota</taxon>
        <taxon>Actinomycetes</taxon>
        <taxon>Kineosporiales</taxon>
        <taxon>Kineosporiaceae</taxon>
    </lineage>
</organism>
<dbReference type="EMBL" id="BSUZ01000001">
    <property type="protein sequence ID" value="GMA87802.1"/>
    <property type="molecule type" value="Genomic_DNA"/>
</dbReference>
<dbReference type="Pfam" id="PF11236">
    <property type="entry name" value="DUF3037"/>
    <property type="match status" value="1"/>
</dbReference>
<gene>
    <name evidence="1" type="ORF">GCM10025868_30520</name>
</gene>
<proteinExistence type="predicted"/>
<comment type="caution">
    <text evidence="1">The sequence shown here is derived from an EMBL/GenBank/DDBJ whole genome shotgun (WGS) entry which is preliminary data.</text>
</comment>
<dbReference type="InterPro" id="IPR021398">
    <property type="entry name" value="DUF3037"/>
</dbReference>
<keyword evidence="2" id="KW-1185">Reference proteome</keyword>
<accession>A0ABQ6JJ57</accession>
<evidence type="ECO:0008006" key="3">
    <source>
        <dbReference type="Google" id="ProtNLM"/>
    </source>
</evidence>
<evidence type="ECO:0000313" key="1">
    <source>
        <dbReference type="EMBL" id="GMA87802.1"/>
    </source>
</evidence>
<protein>
    <recommendedName>
        <fullName evidence="3">DUF3037 domain-containing protein</fullName>
    </recommendedName>
</protein>
<name>A0ABQ6JJ57_9ACTN</name>
<reference evidence="2" key="1">
    <citation type="journal article" date="2019" name="Int. J. Syst. Evol. Microbiol.">
        <title>The Global Catalogue of Microorganisms (GCM) 10K type strain sequencing project: providing services to taxonomists for standard genome sequencing and annotation.</title>
        <authorList>
            <consortium name="The Broad Institute Genomics Platform"/>
            <consortium name="The Broad Institute Genome Sequencing Center for Infectious Disease"/>
            <person name="Wu L."/>
            <person name="Ma J."/>
        </authorList>
    </citation>
    <scope>NUCLEOTIDE SEQUENCE [LARGE SCALE GENOMIC DNA]</scope>
    <source>
        <strain evidence="2">NBRC 108730</strain>
    </source>
</reference>
<dbReference type="Proteomes" id="UP001157017">
    <property type="component" value="Unassembled WGS sequence"/>
</dbReference>
<evidence type="ECO:0000313" key="2">
    <source>
        <dbReference type="Proteomes" id="UP001157017"/>
    </source>
</evidence>
<sequence>MLLCPGRGVLEAAVAFDAERALALWPGLDAAAVERHLDAAVRVCAGTHPATSGMPAGQRFRWLTAPRSTVVQTSPVHTGLTDDPDAVLQRLLTRMVLVP</sequence>